<name>S2DRB7_INDAL</name>
<comment type="caution">
    <text evidence="2">The sequence shown here is derived from an EMBL/GenBank/DDBJ whole genome shotgun (WGS) entry which is preliminary data.</text>
</comment>
<dbReference type="eggNOG" id="COG0612">
    <property type="taxonomic scope" value="Bacteria"/>
</dbReference>
<keyword evidence="3" id="KW-1185">Reference proteome</keyword>
<dbReference type="AlphaFoldDB" id="S2DRB7"/>
<evidence type="ECO:0000256" key="1">
    <source>
        <dbReference type="SAM" id="SignalP"/>
    </source>
</evidence>
<dbReference type="EMBL" id="ALWO02000052">
    <property type="protein sequence ID" value="EOZ92438.1"/>
    <property type="molecule type" value="Genomic_DNA"/>
</dbReference>
<evidence type="ECO:0000313" key="3">
    <source>
        <dbReference type="Proteomes" id="UP000006073"/>
    </source>
</evidence>
<keyword evidence="1" id="KW-0732">Signal</keyword>
<feature type="signal peptide" evidence="1">
    <location>
        <begin position="1"/>
        <end position="22"/>
    </location>
</feature>
<accession>S2DRB7</accession>
<dbReference type="STRING" id="1189612.A33Q_4531"/>
<protein>
    <submittedName>
        <fullName evidence="2">Insulinase-like protein</fullName>
    </submittedName>
</protein>
<reference evidence="2 3" key="1">
    <citation type="journal article" date="2013" name="Genome Announc.">
        <title>Draft Genome Sequence of Indibacter alkaliphilus Strain LW1T, Isolated from Lonar Lake, a Haloalkaline Lake in the Buldana District of Maharashtra, India.</title>
        <authorList>
            <person name="Singh A."/>
            <person name="Kumar Jangir P."/>
            <person name="Sharma R."/>
            <person name="Singh A."/>
            <person name="Kumar Pinnaka A."/>
            <person name="Shivaji S."/>
        </authorList>
    </citation>
    <scope>NUCLEOTIDE SEQUENCE [LARGE SCALE GENOMIC DNA]</scope>
    <source>
        <strain evidence="3">CCUG 57479 / KCTC 22604 / LW1</strain>
    </source>
</reference>
<sequence>MKKIKILAIALAMSFPMSSSFAYVSSSEVEINPSLNDPSTIISNYINAIGGKDKVSKIKNAVVNMEAEFQGAKIEMKQISDSENERMVQETSFMGNVAQKTTLIDGKGKVMGMGQEEDLSEEMVQLLKAQIYVFPEQHYEELGYSLELQGTEEIDGEEAHKLIITTGNNQKTVEYYSLSSGLKLRTSSEATGDITYSDYEEVDGVRFPMKLTIKSPMMPVEMEAKVTSLKFNQELSVEDFK</sequence>
<proteinExistence type="predicted"/>
<feature type="chain" id="PRO_5004496437" evidence="1">
    <location>
        <begin position="23"/>
        <end position="241"/>
    </location>
</feature>
<organism evidence="2 3">
    <name type="scientific">Indibacter alkaliphilus (strain CCUG 57479 / KCTC 22604 / LW1)</name>
    <dbReference type="NCBI Taxonomy" id="1189612"/>
    <lineage>
        <taxon>Bacteria</taxon>
        <taxon>Pseudomonadati</taxon>
        <taxon>Bacteroidota</taxon>
        <taxon>Cytophagia</taxon>
        <taxon>Cytophagales</taxon>
        <taxon>Cyclobacteriaceae</taxon>
    </lineage>
</organism>
<evidence type="ECO:0000313" key="2">
    <source>
        <dbReference type="EMBL" id="EOZ92438.1"/>
    </source>
</evidence>
<dbReference type="RefSeq" id="WP_009032745.1">
    <property type="nucleotide sequence ID" value="NZ_ALWO02000052.1"/>
</dbReference>
<dbReference type="OrthoDB" id="9811314at2"/>
<dbReference type="Proteomes" id="UP000006073">
    <property type="component" value="Unassembled WGS sequence"/>
</dbReference>
<gene>
    <name evidence="2" type="ORF">A33Q_4531</name>
</gene>